<comment type="function">
    <text evidence="1">Is involved in generating a small heat-stable compound (Nod), an acylated oligomer of N-acetylglucosamine, that stimulates mitosis in various plant protoplasts.</text>
</comment>
<keyword evidence="4" id="KW-0479">Metal-binding</keyword>
<name>A0A7L9RU53_9PROT</name>
<proteinExistence type="inferred from homology"/>
<dbReference type="Proteomes" id="UP000594001">
    <property type="component" value="Chromosome"/>
</dbReference>
<dbReference type="GO" id="GO:0016020">
    <property type="term" value="C:membrane"/>
    <property type="evidence" value="ECO:0007669"/>
    <property type="project" value="TreeGrafter"/>
</dbReference>
<dbReference type="KEGG" id="pbal:CPBP_00865"/>
<evidence type="ECO:0000259" key="7">
    <source>
        <dbReference type="PROSITE" id="PS51677"/>
    </source>
</evidence>
<organism evidence="8 9">
    <name type="scientific">Candidatus Bodocaedibacter vickermanii</name>
    <dbReference type="NCBI Taxonomy" id="2741701"/>
    <lineage>
        <taxon>Bacteria</taxon>
        <taxon>Pseudomonadati</taxon>
        <taxon>Pseudomonadota</taxon>
        <taxon>Alphaproteobacteria</taxon>
        <taxon>Holosporales</taxon>
        <taxon>Candidatus Paracaedibacteraceae</taxon>
        <taxon>Candidatus Bodocaedibacter</taxon>
    </lineage>
</organism>
<dbReference type="GO" id="GO:0046872">
    <property type="term" value="F:metal ion binding"/>
    <property type="evidence" value="ECO:0007669"/>
    <property type="project" value="UniProtKB-KW"/>
</dbReference>
<comment type="similarity">
    <text evidence="2">Belongs to the polysaccharide deacetylase family.</text>
</comment>
<evidence type="ECO:0000256" key="2">
    <source>
        <dbReference type="ARBA" id="ARBA00010973"/>
    </source>
</evidence>
<dbReference type="GO" id="GO:0016810">
    <property type="term" value="F:hydrolase activity, acting on carbon-nitrogen (but not peptide) bonds"/>
    <property type="evidence" value="ECO:0007669"/>
    <property type="project" value="InterPro"/>
</dbReference>
<gene>
    <name evidence="8" type="primary">pdaC</name>
    <name evidence="8" type="ORF">CPBP_00865</name>
</gene>
<evidence type="ECO:0000313" key="8">
    <source>
        <dbReference type="EMBL" id="QOL20086.1"/>
    </source>
</evidence>
<evidence type="ECO:0000256" key="4">
    <source>
        <dbReference type="ARBA" id="ARBA00022723"/>
    </source>
</evidence>
<dbReference type="EMBL" id="CP054719">
    <property type="protein sequence ID" value="QOL20086.1"/>
    <property type="molecule type" value="Genomic_DNA"/>
</dbReference>
<evidence type="ECO:0000256" key="3">
    <source>
        <dbReference type="ARBA" id="ARBA00020071"/>
    </source>
</evidence>
<sequence length="314" mass="35435">MSFLRGLLLIGITMLSIQHVSARIYHAKRIAITIDDAPSPSTPLFTGQQRALSIIDHLRKSEAPPIGVFAIGSHVVDFGAEQLRLFGLAGHAVCNHTYSHRSLKNCSADSYIQDIKKAETLLKEFPGYAPLFRYPYLDEGYPAQTEKVNSALKDLGYTNARITINNCDYYMSYIMQKALRAGKRIDYEKLRTVYLKVMLECVEYFDGWFALQGRQSMNHVLLMHSNDLTALYIGDLVQALRDRGWTLISIHDAYKPVPDDFKNTPPTIAETESVNPARSRNAPKGMSANYLAELFRQEKVFIDAKPNETYTASN</sequence>
<dbReference type="InterPro" id="IPR050248">
    <property type="entry name" value="Polysacc_deacetylase_ArnD"/>
</dbReference>
<dbReference type="SUPFAM" id="SSF88713">
    <property type="entry name" value="Glycoside hydrolase/deacetylase"/>
    <property type="match status" value="1"/>
</dbReference>
<feature type="domain" description="NodB homology" evidence="7">
    <location>
        <begin position="28"/>
        <end position="248"/>
    </location>
</feature>
<evidence type="ECO:0000256" key="6">
    <source>
        <dbReference type="ARBA" id="ARBA00032976"/>
    </source>
</evidence>
<dbReference type="PANTHER" id="PTHR10587:SF133">
    <property type="entry name" value="CHITIN DEACETYLASE 1-RELATED"/>
    <property type="match status" value="1"/>
</dbReference>
<dbReference type="PANTHER" id="PTHR10587">
    <property type="entry name" value="GLYCOSYL TRANSFERASE-RELATED"/>
    <property type="match status" value="1"/>
</dbReference>
<reference evidence="8 9" key="1">
    <citation type="submission" date="2020-06" db="EMBL/GenBank/DDBJ databases">
        <title>The endosymbiont of the kinetoplastid Bodo saltans is a Paracaedibacter-like alpha-proteobacterium possessing a putative toxin-antitoxin system.</title>
        <authorList>
            <person name="Midha S."/>
            <person name="Rigden D.J."/>
            <person name="Siozios S."/>
            <person name="Hurst G.D.D."/>
            <person name="Jackson A.P."/>
        </authorList>
    </citation>
    <scope>NUCLEOTIDE SEQUENCE [LARGE SCALE GENOMIC DNA]</scope>
    <source>
        <strain evidence="8">Lake Konstanz</strain>
    </source>
</reference>
<dbReference type="AlphaFoldDB" id="A0A7L9RU53"/>
<keyword evidence="5 8" id="KW-0378">Hydrolase</keyword>
<dbReference type="PROSITE" id="PS51677">
    <property type="entry name" value="NODB"/>
    <property type="match status" value="1"/>
</dbReference>
<evidence type="ECO:0000256" key="1">
    <source>
        <dbReference type="ARBA" id="ARBA00003236"/>
    </source>
</evidence>
<keyword evidence="9" id="KW-1185">Reference proteome</keyword>
<dbReference type="InterPro" id="IPR002509">
    <property type="entry name" value="NODB_dom"/>
</dbReference>
<dbReference type="GO" id="GO:0005975">
    <property type="term" value="P:carbohydrate metabolic process"/>
    <property type="evidence" value="ECO:0007669"/>
    <property type="project" value="InterPro"/>
</dbReference>
<dbReference type="Pfam" id="PF01522">
    <property type="entry name" value="Polysacc_deac_1"/>
    <property type="match status" value="1"/>
</dbReference>
<dbReference type="Gene3D" id="3.20.20.370">
    <property type="entry name" value="Glycoside hydrolase/deacetylase"/>
    <property type="match status" value="1"/>
</dbReference>
<dbReference type="InterPro" id="IPR011330">
    <property type="entry name" value="Glyco_hydro/deAcase_b/a-brl"/>
</dbReference>
<accession>A0A7L9RU53</accession>
<evidence type="ECO:0000313" key="9">
    <source>
        <dbReference type="Proteomes" id="UP000594001"/>
    </source>
</evidence>
<protein>
    <recommendedName>
        <fullName evidence="3">Chitooligosaccharide deacetylase</fullName>
    </recommendedName>
    <alternativeName>
        <fullName evidence="6">Nodulation protein B</fullName>
    </alternativeName>
</protein>
<evidence type="ECO:0000256" key="5">
    <source>
        <dbReference type="ARBA" id="ARBA00022801"/>
    </source>
</evidence>